<comment type="similarity">
    <text evidence="2">Belongs to the transketolase family.</text>
</comment>
<keyword evidence="4" id="KW-0479">Metal-binding</keyword>
<evidence type="ECO:0000256" key="6">
    <source>
        <dbReference type="SAM" id="MobiDB-lite"/>
    </source>
</evidence>
<keyword evidence="3" id="KW-0808">Transferase</keyword>
<evidence type="ECO:0000256" key="5">
    <source>
        <dbReference type="ARBA" id="ARBA00023052"/>
    </source>
</evidence>
<proteinExistence type="inferred from homology"/>
<dbReference type="SUPFAM" id="SSF52518">
    <property type="entry name" value="Thiamin diphosphate-binding fold (THDP-binding)"/>
    <property type="match status" value="1"/>
</dbReference>
<dbReference type="PANTHER" id="PTHR47514">
    <property type="entry name" value="TRANSKETOLASE N-TERMINAL SECTION-RELATED"/>
    <property type="match status" value="1"/>
</dbReference>
<sequence>MEVSARAVREHIVDMCSGPEGGHLGGSMSAVEILVALFFHTMDVDPDDPEWKQRDVFVLSKGHAAMALYATLAERGFITREEVATFCRPGSRLATHGNVAVPGVEFATGSLGHGLALANGTAWAQRQAGAAPARTFVLLGDGELQEGTVWEAAQVARALDAENLVAVIDVNNFQQTGAVREVSDGAPVADRWAGFGWRTVEVDGHDLAALSVVLDEAARTPGPTAVVCHTVKARGVGVLEGKSSSHFVRLDTERKRARVRASIRPVTAPSPTAPSTATEGRPDHA</sequence>
<evidence type="ECO:0000256" key="3">
    <source>
        <dbReference type="ARBA" id="ARBA00022679"/>
    </source>
</evidence>
<dbReference type="PROSITE" id="PS00801">
    <property type="entry name" value="TRANSKETOLASE_1"/>
    <property type="match status" value="1"/>
</dbReference>
<feature type="domain" description="Transketolase N-terminal" evidence="7">
    <location>
        <begin position="5"/>
        <end position="253"/>
    </location>
</feature>
<evidence type="ECO:0000313" key="8">
    <source>
        <dbReference type="EMBL" id="MFC5666888.1"/>
    </source>
</evidence>
<dbReference type="InterPro" id="IPR029061">
    <property type="entry name" value="THDP-binding"/>
</dbReference>
<dbReference type="RefSeq" id="WP_380228618.1">
    <property type="nucleotide sequence ID" value="NZ_JBHSOF010000047.1"/>
</dbReference>
<dbReference type="Gene3D" id="3.40.50.970">
    <property type="match status" value="1"/>
</dbReference>
<dbReference type="Pfam" id="PF00456">
    <property type="entry name" value="Transketolase_N"/>
    <property type="match status" value="1"/>
</dbReference>
<dbReference type="CDD" id="cd02012">
    <property type="entry name" value="TPP_TK"/>
    <property type="match status" value="1"/>
</dbReference>
<evidence type="ECO:0000256" key="4">
    <source>
        <dbReference type="ARBA" id="ARBA00022723"/>
    </source>
</evidence>
<dbReference type="PANTHER" id="PTHR47514:SF1">
    <property type="entry name" value="TRANSKETOLASE N-TERMINAL SECTION-RELATED"/>
    <property type="match status" value="1"/>
</dbReference>
<dbReference type="InterPro" id="IPR005474">
    <property type="entry name" value="Transketolase_N"/>
</dbReference>
<evidence type="ECO:0000256" key="2">
    <source>
        <dbReference type="ARBA" id="ARBA00007131"/>
    </source>
</evidence>
<evidence type="ECO:0000259" key="7">
    <source>
        <dbReference type="Pfam" id="PF00456"/>
    </source>
</evidence>
<protein>
    <submittedName>
        <fullName evidence="8">Transketolase</fullName>
    </submittedName>
</protein>
<feature type="compositionally biased region" description="Low complexity" evidence="6">
    <location>
        <begin position="267"/>
        <end position="278"/>
    </location>
</feature>
<name>A0ABW0XAU6_9ACTN</name>
<evidence type="ECO:0000313" key="9">
    <source>
        <dbReference type="Proteomes" id="UP001595975"/>
    </source>
</evidence>
<gene>
    <name evidence="8" type="ORF">ACFP3U_28460</name>
</gene>
<keyword evidence="9" id="KW-1185">Reference proteome</keyword>
<dbReference type="InterPro" id="IPR049557">
    <property type="entry name" value="Transketolase_CS"/>
</dbReference>
<comment type="cofactor">
    <cofactor evidence="1">
        <name>thiamine diphosphate</name>
        <dbReference type="ChEBI" id="CHEBI:58937"/>
    </cofactor>
</comment>
<dbReference type="EMBL" id="JBHSOF010000047">
    <property type="protein sequence ID" value="MFC5666888.1"/>
    <property type="molecule type" value="Genomic_DNA"/>
</dbReference>
<dbReference type="Proteomes" id="UP001595975">
    <property type="component" value="Unassembled WGS sequence"/>
</dbReference>
<comment type="caution">
    <text evidence="8">The sequence shown here is derived from an EMBL/GenBank/DDBJ whole genome shotgun (WGS) entry which is preliminary data.</text>
</comment>
<evidence type="ECO:0000256" key="1">
    <source>
        <dbReference type="ARBA" id="ARBA00001964"/>
    </source>
</evidence>
<organism evidence="8 9">
    <name type="scientific">Kitasatospora misakiensis</name>
    <dbReference type="NCBI Taxonomy" id="67330"/>
    <lineage>
        <taxon>Bacteria</taxon>
        <taxon>Bacillati</taxon>
        <taxon>Actinomycetota</taxon>
        <taxon>Actinomycetes</taxon>
        <taxon>Kitasatosporales</taxon>
        <taxon>Streptomycetaceae</taxon>
        <taxon>Kitasatospora</taxon>
    </lineage>
</organism>
<accession>A0ABW0XAU6</accession>
<feature type="region of interest" description="Disordered" evidence="6">
    <location>
        <begin position="263"/>
        <end position="285"/>
    </location>
</feature>
<reference evidence="9" key="1">
    <citation type="journal article" date="2019" name="Int. J. Syst. Evol. Microbiol.">
        <title>The Global Catalogue of Microorganisms (GCM) 10K type strain sequencing project: providing services to taxonomists for standard genome sequencing and annotation.</title>
        <authorList>
            <consortium name="The Broad Institute Genomics Platform"/>
            <consortium name="The Broad Institute Genome Sequencing Center for Infectious Disease"/>
            <person name="Wu L."/>
            <person name="Ma J."/>
        </authorList>
    </citation>
    <scope>NUCLEOTIDE SEQUENCE [LARGE SCALE GENOMIC DNA]</scope>
    <source>
        <strain evidence="9">CGMCC 4.1437</strain>
    </source>
</reference>
<keyword evidence="5" id="KW-0786">Thiamine pyrophosphate</keyword>